<protein>
    <recommendedName>
        <fullName evidence="3">ubiquitinyl hydrolase 1</fullName>
        <ecNumber evidence="3">3.4.19.12</ecNumber>
    </recommendedName>
</protein>
<dbReference type="Proteomes" id="UP000001861">
    <property type="component" value="Unassembled WGS sequence"/>
</dbReference>
<dbReference type="KEGG" id="cci:CC1G_13880"/>
<evidence type="ECO:0000256" key="3">
    <source>
        <dbReference type="ARBA" id="ARBA00012759"/>
    </source>
</evidence>
<evidence type="ECO:0000256" key="1">
    <source>
        <dbReference type="ARBA" id="ARBA00000707"/>
    </source>
</evidence>
<dbReference type="STRING" id="240176.D6RKL8"/>
<comment type="similarity">
    <text evidence="2">Belongs to the peptidase C19 family.</text>
</comment>
<comment type="caution">
    <text evidence="9">The sequence shown here is derived from an EMBL/GenBank/DDBJ whole genome shotgun (WGS) entry which is preliminary data.</text>
</comment>
<keyword evidence="7" id="KW-0788">Thiol protease</keyword>
<reference evidence="9 10" key="1">
    <citation type="journal article" date="2010" name="Proc. Natl. Acad. Sci. U.S.A.">
        <title>Insights into evolution of multicellular fungi from the assembled chromosomes of the mushroom Coprinopsis cinerea (Coprinus cinereus).</title>
        <authorList>
            <person name="Stajich J.E."/>
            <person name="Wilke S.K."/>
            <person name="Ahren D."/>
            <person name="Au C.H."/>
            <person name="Birren B.W."/>
            <person name="Borodovsky M."/>
            <person name="Burns C."/>
            <person name="Canback B."/>
            <person name="Casselton L.A."/>
            <person name="Cheng C.K."/>
            <person name="Deng J."/>
            <person name="Dietrich F.S."/>
            <person name="Fargo D.C."/>
            <person name="Farman M.L."/>
            <person name="Gathman A.C."/>
            <person name="Goldberg J."/>
            <person name="Guigo R."/>
            <person name="Hoegger P.J."/>
            <person name="Hooker J.B."/>
            <person name="Huggins A."/>
            <person name="James T.Y."/>
            <person name="Kamada T."/>
            <person name="Kilaru S."/>
            <person name="Kodira C."/>
            <person name="Kues U."/>
            <person name="Kupfer D."/>
            <person name="Kwan H.S."/>
            <person name="Lomsadze A."/>
            <person name="Li W."/>
            <person name="Lilly W.W."/>
            <person name="Ma L.J."/>
            <person name="Mackey A.J."/>
            <person name="Manning G."/>
            <person name="Martin F."/>
            <person name="Muraguchi H."/>
            <person name="Natvig D.O."/>
            <person name="Palmerini H."/>
            <person name="Ramesh M.A."/>
            <person name="Rehmeyer C.J."/>
            <person name="Roe B.A."/>
            <person name="Shenoy N."/>
            <person name="Stanke M."/>
            <person name="Ter-Hovhannisyan V."/>
            <person name="Tunlid A."/>
            <person name="Velagapudi R."/>
            <person name="Vision T.J."/>
            <person name="Zeng Q."/>
            <person name="Zolan M.E."/>
            <person name="Pukkila P.J."/>
        </authorList>
    </citation>
    <scope>NUCLEOTIDE SEQUENCE [LARGE SCALE GENOMIC DNA]</scope>
    <source>
        <strain evidence="10">Okayama-7 / 130 / ATCC MYA-4618 / FGSC 9003</strain>
    </source>
</reference>
<dbReference type="InterPro" id="IPR050164">
    <property type="entry name" value="Peptidase_C19"/>
</dbReference>
<dbReference type="EC" id="3.4.19.12" evidence="3"/>
<dbReference type="PANTHER" id="PTHR24006:SF888">
    <property type="entry name" value="UBIQUITIN CARBOXYL-TERMINAL HYDROLASE 30"/>
    <property type="match status" value="1"/>
</dbReference>
<evidence type="ECO:0000259" key="8">
    <source>
        <dbReference type="PROSITE" id="PS50235"/>
    </source>
</evidence>
<accession>D6RKL8</accession>
<dbReference type="VEuPathDB" id="FungiDB:CC1G_13880"/>
<dbReference type="OMA" id="FTSICTM"/>
<dbReference type="GO" id="GO:0016579">
    <property type="term" value="P:protein deubiquitination"/>
    <property type="evidence" value="ECO:0007669"/>
    <property type="project" value="InterPro"/>
</dbReference>
<dbReference type="InterPro" id="IPR001394">
    <property type="entry name" value="Peptidase_C19_UCH"/>
</dbReference>
<dbReference type="PROSITE" id="PS50235">
    <property type="entry name" value="USP_3"/>
    <property type="match status" value="1"/>
</dbReference>
<name>D6RKL8_COPC7</name>
<dbReference type="AlphaFoldDB" id="D6RKL8"/>
<feature type="domain" description="USP" evidence="8">
    <location>
        <begin position="1"/>
        <end position="191"/>
    </location>
</feature>
<dbReference type="Pfam" id="PF00443">
    <property type="entry name" value="UCH"/>
    <property type="match status" value="1"/>
</dbReference>
<keyword evidence="6" id="KW-0378">Hydrolase</keyword>
<evidence type="ECO:0000313" key="9">
    <source>
        <dbReference type="EMBL" id="EFI28350.1"/>
    </source>
</evidence>
<evidence type="ECO:0000256" key="5">
    <source>
        <dbReference type="ARBA" id="ARBA00022786"/>
    </source>
</evidence>
<dbReference type="InterPro" id="IPR028889">
    <property type="entry name" value="USP"/>
</dbReference>
<dbReference type="RefSeq" id="XP_002911844.1">
    <property type="nucleotide sequence ID" value="XM_002911798.1"/>
</dbReference>
<dbReference type="PROSITE" id="PS00973">
    <property type="entry name" value="USP_2"/>
    <property type="match status" value="1"/>
</dbReference>
<evidence type="ECO:0000256" key="4">
    <source>
        <dbReference type="ARBA" id="ARBA00022670"/>
    </source>
</evidence>
<comment type="catalytic activity">
    <reaction evidence="1">
        <text>Thiol-dependent hydrolysis of ester, thioester, amide, peptide and isopeptide bonds formed by the C-terminal Gly of ubiquitin (a 76-residue protein attached to proteins as an intracellular targeting signal).</text>
        <dbReference type="EC" id="3.4.19.12"/>
    </reaction>
</comment>
<keyword evidence="10" id="KW-1185">Reference proteome</keyword>
<organism evidence="9 10">
    <name type="scientific">Coprinopsis cinerea (strain Okayama-7 / 130 / ATCC MYA-4618 / FGSC 9003)</name>
    <name type="common">Inky cap fungus</name>
    <name type="synonym">Hormographiella aspergillata</name>
    <dbReference type="NCBI Taxonomy" id="240176"/>
    <lineage>
        <taxon>Eukaryota</taxon>
        <taxon>Fungi</taxon>
        <taxon>Dikarya</taxon>
        <taxon>Basidiomycota</taxon>
        <taxon>Agaricomycotina</taxon>
        <taxon>Agaricomycetes</taxon>
        <taxon>Agaricomycetidae</taxon>
        <taxon>Agaricales</taxon>
        <taxon>Agaricineae</taxon>
        <taxon>Psathyrellaceae</taxon>
        <taxon>Coprinopsis</taxon>
    </lineage>
</organism>
<dbReference type="GO" id="GO:0006508">
    <property type="term" value="P:proteolysis"/>
    <property type="evidence" value="ECO:0007669"/>
    <property type="project" value="UniProtKB-KW"/>
</dbReference>
<dbReference type="GO" id="GO:0005634">
    <property type="term" value="C:nucleus"/>
    <property type="evidence" value="ECO:0007669"/>
    <property type="project" value="TreeGrafter"/>
</dbReference>
<evidence type="ECO:0000313" key="10">
    <source>
        <dbReference type="Proteomes" id="UP000001861"/>
    </source>
</evidence>
<dbReference type="InterPro" id="IPR038765">
    <property type="entry name" value="Papain-like_cys_pep_sf"/>
</dbReference>
<dbReference type="EMBL" id="AACS02000002">
    <property type="protein sequence ID" value="EFI28350.1"/>
    <property type="molecule type" value="Genomic_DNA"/>
</dbReference>
<proteinExistence type="inferred from homology"/>
<dbReference type="InParanoid" id="D6RKL8"/>
<dbReference type="PANTHER" id="PTHR24006">
    <property type="entry name" value="UBIQUITIN CARBOXYL-TERMINAL HYDROLASE"/>
    <property type="match status" value="1"/>
</dbReference>
<keyword evidence="5" id="KW-0833">Ubl conjugation pathway</keyword>
<dbReference type="Gene3D" id="3.90.70.10">
    <property type="entry name" value="Cysteine proteinases"/>
    <property type="match status" value="1"/>
</dbReference>
<dbReference type="GO" id="GO:0005829">
    <property type="term" value="C:cytosol"/>
    <property type="evidence" value="ECO:0007669"/>
    <property type="project" value="TreeGrafter"/>
</dbReference>
<evidence type="ECO:0000256" key="7">
    <source>
        <dbReference type="ARBA" id="ARBA00022807"/>
    </source>
</evidence>
<keyword evidence="4 9" id="KW-0645">Protease</keyword>
<evidence type="ECO:0000256" key="2">
    <source>
        <dbReference type="ARBA" id="ARBA00009085"/>
    </source>
</evidence>
<dbReference type="OrthoDB" id="289038at2759"/>
<dbReference type="eggNOG" id="KOG1863">
    <property type="taxonomic scope" value="Eukaryota"/>
</dbReference>
<dbReference type="MEROPS" id="C19.068"/>
<dbReference type="InterPro" id="IPR018200">
    <property type="entry name" value="USP_CS"/>
</dbReference>
<dbReference type="SUPFAM" id="SSF54001">
    <property type="entry name" value="Cysteine proteinases"/>
    <property type="match status" value="1"/>
</dbReference>
<evidence type="ECO:0000256" key="6">
    <source>
        <dbReference type="ARBA" id="ARBA00022801"/>
    </source>
</evidence>
<dbReference type="HOGENOM" id="CLU_1582818_0_0_1"/>
<dbReference type="GeneID" id="9379846"/>
<sequence>MTISARFSKLFMSHLDAEFKKQSDPVVRNLIASQFQGSQVYGTVCHTCNYTSERSSDFLEIEVNIKANSRLEDRIKIALEPEVLTQDNQYLCPQCNSLQDATRYTELRQLPPVLHFSLLRFVYDLSTMERKKSKHVITFPAVLDMGQFLGKQGDGVPNDNAQNIYELRGILLHKGSSAYHGHYEAQVYDTQ</sequence>
<dbReference type="GO" id="GO:0004843">
    <property type="term" value="F:cysteine-type deubiquitinase activity"/>
    <property type="evidence" value="ECO:0007669"/>
    <property type="project" value="UniProtKB-EC"/>
</dbReference>
<gene>
    <name evidence="9" type="ORF">CC1G_13880</name>
</gene>